<dbReference type="AlphaFoldDB" id="A0A7J6M5E1"/>
<feature type="region of interest" description="Disordered" evidence="8">
    <location>
        <begin position="1"/>
        <end position="20"/>
    </location>
</feature>
<evidence type="ECO:0000256" key="7">
    <source>
        <dbReference type="ARBA" id="ARBA00030717"/>
    </source>
</evidence>
<dbReference type="PRINTS" id="PR00149">
    <property type="entry name" value="FUMRATELYASE"/>
</dbReference>
<accession>A0A7J6M5E1</accession>
<dbReference type="NCBIfam" id="TIGR00928">
    <property type="entry name" value="purB"/>
    <property type="match status" value="1"/>
</dbReference>
<evidence type="ECO:0000256" key="2">
    <source>
        <dbReference type="ARBA" id="ARBA00012339"/>
    </source>
</evidence>
<dbReference type="InterPro" id="IPR008948">
    <property type="entry name" value="L-Aspartase-like"/>
</dbReference>
<dbReference type="Pfam" id="PF09418">
    <property type="entry name" value="DUF2009"/>
    <property type="match status" value="2"/>
</dbReference>
<dbReference type="PANTHER" id="PTHR31560:SF0">
    <property type="entry name" value="UPF0652 PROTEIN C22H10.08"/>
    <property type="match status" value="1"/>
</dbReference>
<dbReference type="InterPro" id="IPR022761">
    <property type="entry name" value="Fumarate_lyase_N"/>
</dbReference>
<dbReference type="GO" id="GO:0004018">
    <property type="term" value="F:N6-(1,2-dicarboxyethyl)AMP AMP-lyase (fumarate-forming) activity"/>
    <property type="evidence" value="ECO:0007669"/>
    <property type="project" value="InterPro"/>
</dbReference>
<keyword evidence="13" id="KW-1185">Reference proteome</keyword>
<feature type="domain" description="Non-canonical E2 ubiquitin-conjugating enzyme C-terminal" evidence="11">
    <location>
        <begin position="113"/>
        <end position="317"/>
    </location>
</feature>
<dbReference type="CDD" id="cd01598">
    <property type="entry name" value="PurB"/>
    <property type="match status" value="1"/>
</dbReference>
<feature type="domain" description="Fumarate lyase N-terminal" evidence="9">
    <location>
        <begin position="672"/>
        <end position="926"/>
    </location>
</feature>
<comment type="caution">
    <text evidence="12">The sequence shown here is derived from an EMBL/GenBank/DDBJ whole genome shotgun (WGS) entry which is preliminary data.</text>
</comment>
<evidence type="ECO:0000313" key="12">
    <source>
        <dbReference type="EMBL" id="KAF4666769.1"/>
    </source>
</evidence>
<reference evidence="12 13" key="1">
    <citation type="submission" date="2020-04" db="EMBL/GenBank/DDBJ databases">
        <title>Perkinsus chesapeaki whole genome sequence.</title>
        <authorList>
            <person name="Bogema D.R."/>
        </authorList>
    </citation>
    <scope>NUCLEOTIDE SEQUENCE [LARGE SCALE GENOMIC DNA]</scope>
    <source>
        <strain evidence="12">ATCC PRA-425</strain>
    </source>
</reference>
<comment type="pathway">
    <text evidence="6">Purine metabolism.</text>
</comment>
<evidence type="ECO:0000256" key="1">
    <source>
        <dbReference type="ARBA" id="ARBA00008273"/>
    </source>
</evidence>
<dbReference type="Pfam" id="PF00206">
    <property type="entry name" value="Lyase_1"/>
    <property type="match status" value="1"/>
</dbReference>
<proteinExistence type="inferred from homology"/>
<evidence type="ECO:0000256" key="4">
    <source>
        <dbReference type="ARBA" id="ARBA00022755"/>
    </source>
</evidence>
<protein>
    <recommendedName>
        <fullName evidence="3">Adenylosuccinate lyase</fullName>
        <ecNumber evidence="2">4.3.2.2</ecNumber>
    </recommendedName>
    <alternativeName>
        <fullName evidence="7">Adenylosuccinase</fullName>
    </alternativeName>
</protein>
<dbReference type="InterPro" id="IPR000362">
    <property type="entry name" value="Fumarate_lyase_fam"/>
</dbReference>
<dbReference type="InterPro" id="IPR004769">
    <property type="entry name" value="Pur_lyase"/>
</dbReference>
<dbReference type="InterPro" id="IPR013539">
    <property type="entry name" value="PurB_C"/>
</dbReference>
<dbReference type="UniPathway" id="UPA00074">
    <property type="reaction ID" value="UER00132"/>
</dbReference>
<feature type="region of interest" description="Disordered" evidence="8">
    <location>
        <begin position="72"/>
        <end position="103"/>
    </location>
</feature>
<dbReference type="EC" id="4.3.2.2" evidence="2"/>
<dbReference type="OrthoDB" id="406045at2759"/>
<feature type="domain" description="Non-canonical E2 ubiquitin-conjugating enzyme C-terminal" evidence="11">
    <location>
        <begin position="355"/>
        <end position="626"/>
    </location>
</feature>
<evidence type="ECO:0000259" key="11">
    <source>
        <dbReference type="Pfam" id="PF09418"/>
    </source>
</evidence>
<organism evidence="12 13">
    <name type="scientific">Perkinsus chesapeaki</name>
    <name type="common">Clam parasite</name>
    <name type="synonym">Perkinsus andrewsi</name>
    <dbReference type="NCBI Taxonomy" id="330153"/>
    <lineage>
        <taxon>Eukaryota</taxon>
        <taxon>Sar</taxon>
        <taxon>Alveolata</taxon>
        <taxon>Perkinsozoa</taxon>
        <taxon>Perkinsea</taxon>
        <taxon>Perkinsida</taxon>
        <taxon>Perkinsidae</taxon>
        <taxon>Perkinsus</taxon>
    </lineage>
</organism>
<evidence type="ECO:0000259" key="9">
    <source>
        <dbReference type="Pfam" id="PF00206"/>
    </source>
</evidence>
<dbReference type="Gene3D" id="1.20.200.10">
    <property type="entry name" value="Fumarase/aspartase (Central domain)"/>
    <property type="match status" value="1"/>
</dbReference>
<dbReference type="SUPFAM" id="SSF48557">
    <property type="entry name" value="L-aspartase-like"/>
    <property type="match status" value="1"/>
</dbReference>
<name>A0A7J6M5E1_PERCH</name>
<dbReference type="NCBIfam" id="NF006764">
    <property type="entry name" value="PRK09285.1"/>
    <property type="match status" value="1"/>
</dbReference>
<dbReference type="Pfam" id="PF08328">
    <property type="entry name" value="ASL_C"/>
    <property type="match status" value="1"/>
</dbReference>
<keyword evidence="5" id="KW-0456">Lyase</keyword>
<dbReference type="GO" id="GO:0044208">
    <property type="term" value="P:'de novo' AMP biosynthetic process"/>
    <property type="evidence" value="ECO:0007669"/>
    <property type="project" value="UniProtKB-UniPathway"/>
</dbReference>
<dbReference type="InterPro" id="IPR018553">
    <property type="entry name" value="E2_Ub-conjug_enz"/>
</dbReference>
<evidence type="ECO:0000256" key="5">
    <source>
        <dbReference type="ARBA" id="ARBA00023239"/>
    </source>
</evidence>
<dbReference type="EMBL" id="JAAPAO010000226">
    <property type="protein sequence ID" value="KAF4666769.1"/>
    <property type="molecule type" value="Genomic_DNA"/>
</dbReference>
<dbReference type="InterPro" id="IPR020557">
    <property type="entry name" value="Fumarate_lyase_CS"/>
</dbReference>
<dbReference type="GO" id="GO:0006189">
    <property type="term" value="P:'de novo' IMP biosynthetic process"/>
    <property type="evidence" value="ECO:0007669"/>
    <property type="project" value="UniProtKB-UniPathway"/>
</dbReference>
<gene>
    <name evidence="12" type="ORF">FOL47_003909</name>
</gene>
<dbReference type="PANTHER" id="PTHR31560">
    <property type="entry name" value="UPF0652 PROTEIN C16A11.03C-RELATED"/>
    <property type="match status" value="1"/>
</dbReference>
<dbReference type="PROSITE" id="PS00163">
    <property type="entry name" value="FUMARATE_LYASES"/>
    <property type="match status" value="1"/>
</dbReference>
<evidence type="ECO:0000259" key="10">
    <source>
        <dbReference type="Pfam" id="PF08328"/>
    </source>
</evidence>
<feature type="domain" description="Adenylosuccinate lyase PurB C-terminal" evidence="10">
    <location>
        <begin position="940"/>
        <end position="1058"/>
    </location>
</feature>
<sequence length="1075" mass="121666">MEVESRQNLSSPSDDDLAGLVSSMKHRDLVAVVQGYVRSCGEEERLQVAKLAGIPVHVPEDLASDTVMHASAEEEREAEMDQYADKGVETSEESEPEAGGLGAMDDQATMMARAKWVPIRLTYDERKLLRLVESAMQVADYTDKVDVQFPPNVSPARQMAIRARQMCAILNGLVVAEDYSKGAALVKSRDYAAYGDFYRKAFEISRRYKLLNPERMRSTYGKLIYFLMDTVRPDTVGLFEHIGVIEPVKTVYSTLQSSPRALKMLDDPLLEVATREIYSEGRSRGEVQRDIKAVMWGKKENAIRKLSRKYCAKGTQRKKNKGHFGGYFSYMFSGRTDEDSSDGDDNALDSEEVEGARLTQEDIEQCIYALGDHSTYLRFNRLPCDRMIQYMQHYFSPDRIDMDVTEQFNVSLAIQEGNNGSRLTHSHARQYNFVLQSLTLWREVISDMYRLWHLAEEDLLDPTNPYTLQQTGQGLHRVQKSPKVMKAMRQIVARVQRQLGDKWIGSTIVHLGDHNVPNALMFIDKYVQVPRILGPLVLCLDKIAEMKDAPGMSNLVKNFGGVENLHRIILSDFFRHAFDGSGGDNFFDAGSCIDGRLTSAWNWCSQIEDKPYFPVFLLTGFTGFDGTDLNHIFSEFGLIRQRVRVEVEWLTLMSDRSEFPEVPSLTPEQRNKLGKIASDLTVEDGLRVKEIERTTNHDVKAVEYLIKEKLHATGDPTLAKLTEFTHFACTSEDINNLSYALMFTEARSKVLRPRFISLINKLAELSQEYADTPLLALTHGQPATPTTFGKECAVFVHRLKRQLRNLDNVEVMGKFNGATANYNAHIIAYPDVDWFDISRTLVEDHLGLNWQPVSTQIESHDYVSELCDTVARMNTIMIDMCRDFWMYIMRGVLGLRTIAGEVGSSTMPHKVNPIDFENAEGNCGVAISMLHHFSTKLPISRMQRDLTDSTVQRAVGSAFAHTIIAIDSTIKGLSKVMVSAPVAKRELDEHWAVTGEAVQTLMRRYGLERPYERLKEFTRGREIDEAAMREFTENIAREIGEDKPGVKGLENLTPQTYIGLAPVIARKYGTPVDKE</sequence>
<keyword evidence="4" id="KW-0658">Purine biosynthesis</keyword>
<dbReference type="UniPathway" id="UPA00075">
    <property type="reaction ID" value="UER00336"/>
</dbReference>
<evidence type="ECO:0000256" key="3">
    <source>
        <dbReference type="ARBA" id="ARBA00017058"/>
    </source>
</evidence>
<evidence type="ECO:0000256" key="6">
    <source>
        <dbReference type="ARBA" id="ARBA00025704"/>
    </source>
</evidence>
<dbReference type="InterPro" id="IPR057668">
    <property type="entry name" value="E2_Ub-conjug_enz_C"/>
</dbReference>
<dbReference type="InterPro" id="IPR024083">
    <property type="entry name" value="Fumarase/histidase_N"/>
</dbReference>
<comment type="similarity">
    <text evidence="1">Belongs to the lyase 1 family. Adenylosuccinate lyase subfamily.</text>
</comment>
<dbReference type="Gene3D" id="1.10.40.30">
    <property type="entry name" value="Fumarase/aspartase (C-terminal domain)"/>
    <property type="match status" value="1"/>
</dbReference>
<feature type="compositionally biased region" description="Polar residues" evidence="8">
    <location>
        <begin position="1"/>
        <end position="12"/>
    </location>
</feature>
<dbReference type="Gene3D" id="1.10.275.10">
    <property type="entry name" value="Fumarase/aspartase (N-terminal domain)"/>
    <property type="match status" value="1"/>
</dbReference>
<evidence type="ECO:0000256" key="8">
    <source>
        <dbReference type="SAM" id="MobiDB-lite"/>
    </source>
</evidence>
<dbReference type="Proteomes" id="UP000591131">
    <property type="component" value="Unassembled WGS sequence"/>
</dbReference>
<evidence type="ECO:0000313" key="13">
    <source>
        <dbReference type="Proteomes" id="UP000591131"/>
    </source>
</evidence>